<dbReference type="InterPro" id="IPR039439">
    <property type="entry name" value="SH3b1_dom"/>
</dbReference>
<dbReference type="Pfam" id="PF12914">
    <property type="entry name" value="SH3_7"/>
    <property type="match status" value="1"/>
</dbReference>
<dbReference type="RefSeq" id="WP_115578536.1">
    <property type="nucleotide sequence ID" value="NZ_NXLX01000003.1"/>
</dbReference>
<dbReference type="AlphaFoldDB" id="A0A3D8JBG8"/>
<name>A0A3D8JBG8_9HELI</name>
<evidence type="ECO:0000313" key="10">
    <source>
        <dbReference type="EMBL" id="RDU74241.1"/>
    </source>
</evidence>
<evidence type="ECO:0000256" key="1">
    <source>
        <dbReference type="ARBA" id="ARBA00007074"/>
    </source>
</evidence>
<feature type="domain" description="SH3b1" evidence="8">
    <location>
        <begin position="137"/>
        <end position="185"/>
    </location>
</feature>
<dbReference type="InterPro" id="IPR026864">
    <property type="entry name" value="SH3b2-type_SH3"/>
</dbReference>
<evidence type="ECO:0000313" key="11">
    <source>
        <dbReference type="Proteomes" id="UP000256695"/>
    </source>
</evidence>
<dbReference type="InterPro" id="IPR000064">
    <property type="entry name" value="NLP_P60_dom"/>
</dbReference>
<dbReference type="GO" id="GO:0006508">
    <property type="term" value="P:proteolysis"/>
    <property type="evidence" value="ECO:0007669"/>
    <property type="project" value="UniProtKB-KW"/>
</dbReference>
<evidence type="ECO:0000256" key="3">
    <source>
        <dbReference type="ARBA" id="ARBA00022801"/>
    </source>
</evidence>
<evidence type="ECO:0000256" key="5">
    <source>
        <dbReference type="SAM" id="SignalP"/>
    </source>
</evidence>
<keyword evidence="3" id="KW-0378">Hydrolase</keyword>
<evidence type="ECO:0000259" key="8">
    <source>
        <dbReference type="Pfam" id="PF12913"/>
    </source>
</evidence>
<organism evidence="10 11">
    <name type="scientific">Helicobacter anseris</name>
    <dbReference type="NCBI Taxonomy" id="375926"/>
    <lineage>
        <taxon>Bacteria</taxon>
        <taxon>Pseudomonadati</taxon>
        <taxon>Campylobacterota</taxon>
        <taxon>Epsilonproteobacteria</taxon>
        <taxon>Campylobacterales</taxon>
        <taxon>Helicobacteraceae</taxon>
        <taxon>Helicobacter</taxon>
    </lineage>
</organism>
<dbReference type="Pfam" id="PF12912">
    <property type="entry name" value="N_NLPC_P60"/>
    <property type="match status" value="1"/>
</dbReference>
<dbReference type="InterPro" id="IPR025606">
    <property type="entry name" value="NLPC/P60_N_dom"/>
</dbReference>
<evidence type="ECO:0000259" key="6">
    <source>
        <dbReference type="Pfam" id="PF00877"/>
    </source>
</evidence>
<feature type="domain" description="SH3b2-type SH3" evidence="9">
    <location>
        <begin position="205"/>
        <end position="236"/>
    </location>
</feature>
<dbReference type="SUPFAM" id="SSF54001">
    <property type="entry name" value="Cysteine proteinases"/>
    <property type="match status" value="1"/>
</dbReference>
<keyword evidence="5" id="KW-0732">Signal</keyword>
<feature type="domain" description="NLPC/P60 N-terminal" evidence="7">
    <location>
        <begin position="7"/>
        <end position="114"/>
    </location>
</feature>
<comment type="similarity">
    <text evidence="1">Belongs to the peptidase C40 family.</text>
</comment>
<evidence type="ECO:0008006" key="12">
    <source>
        <dbReference type="Google" id="ProtNLM"/>
    </source>
</evidence>
<feature type="domain" description="NlpC/P60" evidence="6">
    <location>
        <begin position="289"/>
        <end position="388"/>
    </location>
</feature>
<comment type="caution">
    <text evidence="10">The sequence shown here is derived from an EMBL/GenBank/DDBJ whole genome shotgun (WGS) entry which is preliminary data.</text>
</comment>
<evidence type="ECO:0000256" key="4">
    <source>
        <dbReference type="ARBA" id="ARBA00022807"/>
    </source>
</evidence>
<dbReference type="EMBL" id="NXLX01000003">
    <property type="protein sequence ID" value="RDU74241.1"/>
    <property type="molecule type" value="Genomic_DNA"/>
</dbReference>
<dbReference type="InterPro" id="IPR038765">
    <property type="entry name" value="Papain-like_cys_pep_sf"/>
</dbReference>
<protein>
    <recommendedName>
        <fullName evidence="12">Hydrolase</fullName>
    </recommendedName>
</protein>
<evidence type="ECO:0000256" key="2">
    <source>
        <dbReference type="ARBA" id="ARBA00022670"/>
    </source>
</evidence>
<feature type="chain" id="PRO_5017549239" description="Hydrolase" evidence="5">
    <location>
        <begin position="24"/>
        <end position="439"/>
    </location>
</feature>
<evidence type="ECO:0000259" key="9">
    <source>
        <dbReference type="Pfam" id="PF12914"/>
    </source>
</evidence>
<gene>
    <name evidence="10" type="ORF">CQA57_01820</name>
</gene>
<proteinExistence type="inferred from homology"/>
<evidence type="ECO:0000259" key="7">
    <source>
        <dbReference type="Pfam" id="PF12912"/>
    </source>
</evidence>
<dbReference type="Pfam" id="PF12913">
    <property type="entry name" value="SH3_6"/>
    <property type="match status" value="1"/>
</dbReference>
<dbReference type="PIRSF" id="PIRSF019015">
    <property type="entry name" value="P60_peptidase_YkfC"/>
    <property type="match status" value="1"/>
</dbReference>
<dbReference type="Pfam" id="PF00877">
    <property type="entry name" value="NLPC_P60"/>
    <property type="match status" value="1"/>
</dbReference>
<keyword evidence="11" id="KW-1185">Reference proteome</keyword>
<dbReference type="Proteomes" id="UP000256695">
    <property type="component" value="Unassembled WGS sequence"/>
</dbReference>
<dbReference type="OrthoDB" id="9799970at2"/>
<dbReference type="InterPro" id="IPR027017">
    <property type="entry name" value="P60_peptidase_YkfC"/>
</dbReference>
<dbReference type="Gene3D" id="3.90.1720.10">
    <property type="entry name" value="endopeptidase domain like (from Nostoc punctiforme)"/>
    <property type="match status" value="1"/>
</dbReference>
<feature type="signal peptide" evidence="5">
    <location>
        <begin position="1"/>
        <end position="23"/>
    </location>
</feature>
<keyword evidence="4" id="KW-0788">Thiol protease</keyword>
<accession>A0A3D8JBG8</accession>
<keyword evidence="2" id="KW-0645">Protease</keyword>
<dbReference type="GO" id="GO:0008234">
    <property type="term" value="F:cysteine-type peptidase activity"/>
    <property type="evidence" value="ECO:0007669"/>
    <property type="project" value="UniProtKB-KW"/>
</dbReference>
<sequence length="439" mass="50809">MHFFLSFLCILFFWGCGATNLQVANLKLPQDANFYLQENLQNLEISQELSAKLKKQYLEIWFSPWKNPIPNPNVSEVFWIAPSLLKNPGFAPNLKRYSQEEMRELYDSMDMEHYPSVNIKAIITRDTSVRAVPTILPRFKSRDNYPFDRWQNSLIFEGTPVLITHYNLKKDWAHIQSSFVYGWVKVENLAKITPEDENFYFNIREYALSNKDKIPIYDENEEFLSMARIGKLFAIKDIQKKDIEIYLPYKKANGFVGFKTTKVKQEDFSFFPKNFDVLNMASVIDSMMGQFYGWGGELQSRDCSAFIRDSFANFGIFLPRNSAAQVKYANNMIDLSAYSAKEKEKMIIQKATPFATILWLKGHIMLYLGVYEGRAIVAHSAWSVMTRKMFSKTENLLGGVVITTLTPESDKNGIFVKSKTLLDKILGMSDLYQYILDLP</sequence>
<reference evidence="10 11" key="1">
    <citation type="submission" date="2018-04" db="EMBL/GenBank/DDBJ databases">
        <title>Novel Campyloabacter and Helicobacter Species and Strains.</title>
        <authorList>
            <person name="Mannion A.J."/>
            <person name="Shen Z."/>
            <person name="Fox J.G."/>
        </authorList>
    </citation>
    <scope>NUCLEOTIDE SEQUENCE [LARGE SCALE GENOMIC DNA]</scope>
    <source>
        <strain evidence="10 11">MIT 04-9362</strain>
    </source>
</reference>